<evidence type="ECO:0000313" key="3">
    <source>
        <dbReference type="Proteomes" id="UP000292734"/>
    </source>
</evidence>
<dbReference type="InterPro" id="IPR037523">
    <property type="entry name" value="VOC_core"/>
</dbReference>
<dbReference type="Proteomes" id="UP000292734">
    <property type="component" value="Unassembled WGS sequence"/>
</dbReference>
<protein>
    <recommendedName>
        <fullName evidence="1">VOC domain-containing protein</fullName>
    </recommendedName>
</protein>
<dbReference type="InterPro" id="IPR037401">
    <property type="entry name" value="SnoaL-like"/>
</dbReference>
<dbReference type="SUPFAM" id="SSF54427">
    <property type="entry name" value="NTF2-like"/>
    <property type="match status" value="1"/>
</dbReference>
<dbReference type="Pfam" id="PF12680">
    <property type="entry name" value="SnoaL_2"/>
    <property type="match status" value="1"/>
</dbReference>
<dbReference type="RefSeq" id="WP_008829897.1">
    <property type="nucleotide sequence ID" value="NZ_JACBZE010000013.1"/>
</dbReference>
<dbReference type="Pfam" id="PF00903">
    <property type="entry name" value="Glyoxalase"/>
    <property type="match status" value="1"/>
</dbReference>
<feature type="domain" description="VOC" evidence="1">
    <location>
        <begin position="1"/>
        <end position="127"/>
    </location>
</feature>
<dbReference type="AlphaFoldDB" id="A0A4Q4IXT8"/>
<organism evidence="2 3">
    <name type="scientific">Sphingobium indicum</name>
    <dbReference type="NCBI Taxonomy" id="332055"/>
    <lineage>
        <taxon>Bacteria</taxon>
        <taxon>Pseudomonadati</taxon>
        <taxon>Pseudomonadota</taxon>
        <taxon>Alphaproteobacteria</taxon>
        <taxon>Sphingomonadales</taxon>
        <taxon>Sphingomonadaceae</taxon>
        <taxon>Sphingobium</taxon>
    </lineage>
</organism>
<dbReference type="PANTHER" id="PTHR35006:SF1">
    <property type="entry name" value="BLL2941 PROTEIN"/>
    <property type="match status" value="1"/>
</dbReference>
<dbReference type="PROSITE" id="PS51819">
    <property type="entry name" value="VOC"/>
    <property type="match status" value="1"/>
</dbReference>
<dbReference type="InterPro" id="IPR029068">
    <property type="entry name" value="Glyas_Bleomycin-R_OHBP_Dase"/>
</dbReference>
<dbReference type="SUPFAM" id="SSF54593">
    <property type="entry name" value="Glyoxalase/Bleomycin resistance protein/Dihydroxybiphenyl dioxygenase"/>
    <property type="match status" value="1"/>
</dbReference>
<dbReference type="InterPro" id="IPR004360">
    <property type="entry name" value="Glyas_Fos-R_dOase_dom"/>
</dbReference>
<dbReference type="InterPro" id="IPR032710">
    <property type="entry name" value="NTF2-like_dom_sf"/>
</dbReference>
<dbReference type="EMBL" id="SEOM01000011">
    <property type="protein sequence ID" value="RYL97829.1"/>
    <property type="molecule type" value="Genomic_DNA"/>
</dbReference>
<name>A0A4Q4IXT8_9SPHN</name>
<evidence type="ECO:0000313" key="2">
    <source>
        <dbReference type="EMBL" id="RYL97829.1"/>
    </source>
</evidence>
<evidence type="ECO:0000259" key="1">
    <source>
        <dbReference type="PROSITE" id="PS51819"/>
    </source>
</evidence>
<reference evidence="2 3" key="1">
    <citation type="submission" date="2019-02" db="EMBL/GenBank/DDBJ databases">
        <authorList>
            <person name="Feng G."/>
        </authorList>
    </citation>
    <scope>NUCLEOTIDE SEQUENCE [LARGE SCALE GENOMIC DNA]</scope>
    <source>
        <strain evidence="2 3">DSM 26779</strain>
    </source>
</reference>
<dbReference type="Gene3D" id="3.10.180.10">
    <property type="entry name" value="2,3-Dihydroxybiphenyl 1,2-Dioxygenase, domain 1"/>
    <property type="match status" value="1"/>
</dbReference>
<comment type="caution">
    <text evidence="2">The sequence shown here is derived from an EMBL/GenBank/DDBJ whole genome shotgun (WGS) entry which is preliminary data.</text>
</comment>
<dbReference type="Gene3D" id="3.10.450.50">
    <property type="match status" value="1"/>
</dbReference>
<dbReference type="CDD" id="cd07262">
    <property type="entry name" value="VOC_like"/>
    <property type="match status" value="1"/>
</dbReference>
<sequence length="276" mass="30192">MLSHIYIGANDLARAEAFYGPSLERLGWRPRFSDPVVGWAAWQPADTDRPLLIIGRPYDGRPASPANGGMVALLSPDRPTVDAAFALALQVGGTSEGAPGLRPHYHAHYYGAYFRDPEGNKLCVCCHDAPGEGPSAKVRAMLSREQMVRHGEEWIEAWNRRDAEAVLAGFAEDAVFRSPMAARIAGTDQLEGKMEMRAYWQAALDRIRHLHFRLISMVCDETAQAMVIHYEAELDASVMRACEIFQFGPAGKAAGEALYGHAAERLAPGSPSDPDC</sequence>
<accession>A0A4Q4IXT8</accession>
<gene>
    <name evidence="2" type="ORF">EWH08_18485</name>
</gene>
<dbReference type="PANTHER" id="PTHR35006">
    <property type="entry name" value="GLYOXALASE FAMILY PROTEIN (AFU_ORTHOLOGUE AFUA_5G14830)"/>
    <property type="match status" value="1"/>
</dbReference>
<proteinExistence type="predicted"/>